<dbReference type="GO" id="GO:0015031">
    <property type="term" value="P:protein transport"/>
    <property type="evidence" value="ECO:0007669"/>
    <property type="project" value="InterPro"/>
</dbReference>
<dbReference type="Gene3D" id="3.10.110.10">
    <property type="entry name" value="Ubiquitin Conjugating Enzyme"/>
    <property type="match status" value="1"/>
</dbReference>
<organism evidence="2 3">
    <name type="scientific">Babesia microti (strain RI)</name>
    <dbReference type="NCBI Taxonomy" id="1133968"/>
    <lineage>
        <taxon>Eukaryota</taxon>
        <taxon>Sar</taxon>
        <taxon>Alveolata</taxon>
        <taxon>Apicomplexa</taxon>
        <taxon>Aconoidasida</taxon>
        <taxon>Piroplasmida</taxon>
        <taxon>Babesiidae</taxon>
        <taxon>Babesia</taxon>
    </lineage>
</organism>
<dbReference type="Pfam" id="PF05743">
    <property type="entry name" value="UEV"/>
    <property type="match status" value="1"/>
</dbReference>
<dbReference type="EMBL" id="LN871598">
    <property type="protein sequence ID" value="CTQ41308.1"/>
    <property type="molecule type" value="Genomic_DNA"/>
</dbReference>
<dbReference type="KEGG" id="bmic:BMR1_03g03540"/>
<dbReference type="PROSITE" id="PS51322">
    <property type="entry name" value="UEV"/>
    <property type="match status" value="1"/>
</dbReference>
<dbReference type="InterPro" id="IPR016135">
    <property type="entry name" value="UBQ-conjugating_enzyme/RWD"/>
</dbReference>
<dbReference type="Proteomes" id="UP000002899">
    <property type="component" value="Chromosome III"/>
</dbReference>
<sequence>MQATIFKLCVQSFDYPDVISKHVTELLDQHNFSININRHGDLNILVVKGIISYVYRHDVFRVPILIKIYKSYPFVPPIVYIINHIEFRILPNHPNVDENGLITVRYLDNWGKKSKLVELLNILVQNFKKKSPLIKISHKNMPQNDISIHPSKSFQLHSLSQSKIHSQPQLKLSSTIPIFKNAAKYLQIQWHEDNNNIDTIYHGEKERIFYHFQILESWLPTCELLADKIILHKQSNTFLNELSTNTTSIKNELIEILKKTKAKHLRLSNKLRTLNEIKQAILGEENYSKIFTITNNEWWLIIKFVTMELLVDDQINNLFMGLENNLIDAGQFVKYSMRIFYDKYVAKIECETFFNTYNSQ</sequence>
<evidence type="ECO:0000313" key="2">
    <source>
        <dbReference type="EMBL" id="CTQ41308.1"/>
    </source>
</evidence>
<dbReference type="RefSeq" id="XP_012649319.1">
    <property type="nucleotide sequence ID" value="XM_012793865.1"/>
</dbReference>
<dbReference type="GO" id="GO:0043130">
    <property type="term" value="F:ubiquitin binding"/>
    <property type="evidence" value="ECO:0007669"/>
    <property type="project" value="TreeGrafter"/>
</dbReference>
<dbReference type="InterPro" id="IPR052070">
    <property type="entry name" value="ESCRT-I_UEV_domain"/>
</dbReference>
<name>A0A0K3ARP2_BABMR</name>
<dbReference type="PANTHER" id="PTHR23306">
    <property type="entry name" value="TUMOR SUSCEPTIBILITY GENE 101 PROTEIN-RELATED"/>
    <property type="match status" value="1"/>
</dbReference>
<dbReference type="GeneID" id="24425354"/>
<feature type="domain" description="UEV" evidence="1">
    <location>
        <begin position="1"/>
        <end position="137"/>
    </location>
</feature>
<dbReference type="VEuPathDB" id="PiroplasmaDB:BMR1_03g03540"/>
<dbReference type="AlphaFoldDB" id="A0A0K3ARP2"/>
<evidence type="ECO:0000313" key="3">
    <source>
        <dbReference type="Proteomes" id="UP000002899"/>
    </source>
</evidence>
<keyword evidence="3" id="KW-1185">Reference proteome</keyword>
<dbReference type="SUPFAM" id="SSF54495">
    <property type="entry name" value="UBC-like"/>
    <property type="match status" value="1"/>
</dbReference>
<reference evidence="2 3" key="2">
    <citation type="journal article" date="2013" name="PLoS ONE">
        <title>Whole genome mapping and re-organization of the nuclear and mitochondrial genomes of Babesia microti isolates.</title>
        <authorList>
            <person name="Cornillot E."/>
            <person name="Dassouli A."/>
            <person name="Garg A."/>
            <person name="Pachikara N."/>
            <person name="Randazzo S."/>
            <person name="Depoix D."/>
            <person name="Carcy B."/>
            <person name="Delbecq S."/>
            <person name="Frutos R."/>
            <person name="Silva J.C."/>
            <person name="Sutton R."/>
            <person name="Krause P.J."/>
            <person name="Mamoun C.B."/>
        </authorList>
    </citation>
    <scope>NUCLEOTIDE SEQUENCE [LARGE SCALE GENOMIC DNA]</scope>
    <source>
        <strain evidence="2 3">RI</strain>
    </source>
</reference>
<dbReference type="GO" id="GO:0000813">
    <property type="term" value="C:ESCRT I complex"/>
    <property type="evidence" value="ECO:0007669"/>
    <property type="project" value="TreeGrafter"/>
</dbReference>
<proteinExistence type="predicted"/>
<dbReference type="GO" id="GO:0008333">
    <property type="term" value="P:endosome to lysosome transport"/>
    <property type="evidence" value="ECO:0007669"/>
    <property type="project" value="TreeGrafter"/>
</dbReference>
<protein>
    <recommendedName>
        <fullName evidence="1">UEV domain-containing protein</fullName>
    </recommendedName>
</protein>
<dbReference type="InterPro" id="IPR008883">
    <property type="entry name" value="UEV_N"/>
</dbReference>
<accession>A0A0K3ARP2</accession>
<reference evidence="2 3" key="3">
    <citation type="journal article" date="2016" name="Sci. Rep.">
        <title>Genome-wide diversity and gene expression profiling of Babesia microti isolates identify polymorphic genes that mediate host-pathogen interactions.</title>
        <authorList>
            <person name="Silva J.C."/>
            <person name="Cornillot E."/>
            <person name="McCracken C."/>
            <person name="Usmani-Brown S."/>
            <person name="Dwivedi A."/>
            <person name="Ifeonu O.O."/>
            <person name="Crabtree J."/>
            <person name="Gotia H.T."/>
            <person name="Virji A.Z."/>
            <person name="Reynes C."/>
            <person name="Colinge J."/>
            <person name="Kumar V."/>
            <person name="Lawres L."/>
            <person name="Pazzi J.E."/>
            <person name="Pablo J.V."/>
            <person name="Hung C."/>
            <person name="Brancato J."/>
            <person name="Kumari P."/>
            <person name="Orvis J."/>
            <person name="Tretina K."/>
            <person name="Chibucos M."/>
            <person name="Ott S."/>
            <person name="Sadzewicz L."/>
            <person name="Sengamalay N."/>
            <person name="Shetty A.C."/>
            <person name="Su Q."/>
            <person name="Tallon L."/>
            <person name="Fraser C.M."/>
            <person name="Frutos R."/>
            <person name="Molina D.M."/>
            <person name="Krause P.J."/>
            <person name="Ben Mamoun C."/>
        </authorList>
    </citation>
    <scope>NUCLEOTIDE SEQUENCE [LARGE SCALE GENOMIC DNA]</scope>
    <source>
        <strain evidence="2 3">RI</strain>
    </source>
</reference>
<reference evidence="2 3" key="1">
    <citation type="journal article" date="2012" name="Nucleic Acids Res.">
        <title>Sequencing of the smallest Apicomplexan genome from the human pathogen Babesia microti.</title>
        <authorList>
            <person name="Cornillot E."/>
            <person name="Hadj-Kaddour K."/>
            <person name="Dassouli A."/>
            <person name="Noel B."/>
            <person name="Ranwez V."/>
            <person name="Vacherie B."/>
            <person name="Augagneur Y."/>
            <person name="Bres V."/>
            <person name="Duclos A."/>
            <person name="Randazzo S."/>
            <person name="Carcy B."/>
            <person name="Debierre-Grockiego F."/>
            <person name="Delbecq S."/>
            <person name="Moubri-Menage K."/>
            <person name="Shams-Eldin H."/>
            <person name="Usmani-Brown S."/>
            <person name="Bringaud F."/>
            <person name="Wincker P."/>
            <person name="Vivares C.P."/>
            <person name="Schwarz R.T."/>
            <person name="Schetters T.P."/>
            <person name="Krause P.J."/>
            <person name="Gorenflot A."/>
            <person name="Berry V."/>
            <person name="Barbe V."/>
            <person name="Ben Mamoun C."/>
        </authorList>
    </citation>
    <scope>NUCLEOTIDE SEQUENCE [LARGE SCALE GENOMIC DNA]</scope>
    <source>
        <strain evidence="2 3">RI</strain>
    </source>
</reference>
<evidence type="ECO:0000259" key="1">
    <source>
        <dbReference type="PROSITE" id="PS51322"/>
    </source>
</evidence>
<dbReference type="PANTHER" id="PTHR23306:SF3">
    <property type="entry name" value="TUMOR SUPPRESSOR PROTEIN 101"/>
    <property type="match status" value="1"/>
</dbReference>
<dbReference type="CDD" id="cd11685">
    <property type="entry name" value="UEV_TSG101-like"/>
    <property type="match status" value="1"/>
</dbReference>
<dbReference type="OMA" id="MIECTAS"/>